<feature type="compositionally biased region" description="Low complexity" evidence="1">
    <location>
        <begin position="381"/>
        <end position="406"/>
    </location>
</feature>
<dbReference type="InterPro" id="IPR038332">
    <property type="entry name" value="PPE_sf"/>
</dbReference>
<proteinExistence type="predicted"/>
<evidence type="ECO:0000256" key="1">
    <source>
        <dbReference type="SAM" id="MobiDB-lite"/>
    </source>
</evidence>
<dbReference type="AlphaFoldDB" id="A0A250VBU0"/>
<feature type="region of interest" description="Disordered" evidence="1">
    <location>
        <begin position="160"/>
        <end position="183"/>
    </location>
</feature>
<feature type="compositionally biased region" description="Polar residues" evidence="1">
    <location>
        <begin position="494"/>
        <end position="516"/>
    </location>
</feature>
<evidence type="ECO:0000313" key="3">
    <source>
        <dbReference type="Proteomes" id="UP000217446"/>
    </source>
</evidence>
<feature type="compositionally biased region" description="Basic and acidic residues" evidence="1">
    <location>
        <begin position="164"/>
        <end position="183"/>
    </location>
</feature>
<feature type="compositionally biased region" description="Low complexity" evidence="1">
    <location>
        <begin position="310"/>
        <end position="328"/>
    </location>
</feature>
<feature type="compositionally biased region" description="Gly residues" evidence="1">
    <location>
        <begin position="536"/>
        <end position="550"/>
    </location>
</feature>
<feature type="compositionally biased region" description="Basic and acidic residues" evidence="1">
    <location>
        <begin position="573"/>
        <end position="588"/>
    </location>
</feature>
<keyword evidence="3" id="KW-1185">Reference proteome</keyword>
<dbReference type="RefSeq" id="WP_079065145.1">
    <property type="nucleotide sequence ID" value="NZ_BDQI01000005.1"/>
</dbReference>
<feature type="compositionally biased region" description="Gly residues" evidence="1">
    <location>
        <begin position="369"/>
        <end position="380"/>
    </location>
</feature>
<organism evidence="2 3">
    <name type="scientific">Streptomyces olivochromogenes</name>
    <dbReference type="NCBI Taxonomy" id="1963"/>
    <lineage>
        <taxon>Bacteria</taxon>
        <taxon>Bacillati</taxon>
        <taxon>Actinomycetota</taxon>
        <taxon>Actinomycetes</taxon>
        <taxon>Kitasatosporales</taxon>
        <taxon>Streptomycetaceae</taxon>
        <taxon>Streptomyces</taxon>
    </lineage>
</organism>
<evidence type="ECO:0000313" key="2">
    <source>
        <dbReference type="EMBL" id="GAX51470.1"/>
    </source>
</evidence>
<gene>
    <name evidence="2" type="ORF">SO3561_02972</name>
</gene>
<dbReference type="EMBL" id="BDQI01000005">
    <property type="protein sequence ID" value="GAX51470.1"/>
    <property type="molecule type" value="Genomic_DNA"/>
</dbReference>
<evidence type="ECO:0008006" key="4">
    <source>
        <dbReference type="Google" id="ProtNLM"/>
    </source>
</evidence>
<protein>
    <recommendedName>
        <fullName evidence="4">PPE family domain-containing protein</fullName>
    </recommendedName>
</protein>
<comment type="caution">
    <text evidence="2">The sequence shown here is derived from an EMBL/GenBank/DDBJ whole genome shotgun (WGS) entry which is preliminary data.</text>
</comment>
<feature type="region of interest" description="Disordered" evidence="1">
    <location>
        <begin position="225"/>
        <end position="329"/>
    </location>
</feature>
<dbReference type="Proteomes" id="UP000217446">
    <property type="component" value="Unassembled WGS sequence"/>
</dbReference>
<feature type="compositionally biased region" description="Low complexity" evidence="1">
    <location>
        <begin position="247"/>
        <end position="264"/>
    </location>
</feature>
<feature type="region of interest" description="Disordered" evidence="1">
    <location>
        <begin position="348"/>
        <end position="588"/>
    </location>
</feature>
<sequence length="588" mass="59702">MADQHDADLQRVTAENDYTDITRAGEHLPQGGGLFTRMVNGVVRTVAETNPHKSTVWGSTDFDGKNLALNQMLDLVAGTDPEDLETSGRALWNARDAIKTAADELKGHIDKVHWVGESGQAFRTWGTNLVESTTALSTFAGGAGDQISAAAVGLASVRGAMPSRDTESNRKRPEHFTAAEKTANKEDYAAAVRVEKDRQEAINQMNRLASYYAVSSQELGGLKAPTFESMPDVGVPQPEKSIRKDTSGSASGSHGSTGTASPAGHHATVTSDVARHVTSDQPTPAKDVTGKITRPDEPVGTNIDSVGTLPPATTTPVTGHTPPVTGTPATGGGQTNLFGGGYGTPIPSGISGRNVGGSGGVRTPASTQGRGGTSGLGNSGSGRSTGPMGRATTTGQSAARGAASAAKPSPMGRGVTGGTPRASGATTPRANGGPTTGAGRKNGVVGGRPTTAAGSPAKGGSRIPRGTVIGAEETANSRSATGRPGQRGVFGAPETTTARPGSSATTSRGVTRSSEAVSGRPAERNSAARAERNGMTRGGAGLVRGPGSKGKPGDEGNAEGAPRPDYLVEDEETHLPNKPRRDVPPVVN</sequence>
<dbReference type="Gene3D" id="1.20.1260.20">
    <property type="entry name" value="PPE superfamily"/>
    <property type="match status" value="1"/>
</dbReference>
<accession>A0A250VBU0</accession>
<reference evidence="3" key="1">
    <citation type="submission" date="2017-05" db="EMBL/GenBank/DDBJ databases">
        <title>Streptomyces olivochromogenes NBRC 3561 whole genome shotgun sequence.</title>
        <authorList>
            <person name="Dohra H."/>
            <person name="Kodani S."/>
        </authorList>
    </citation>
    <scope>NUCLEOTIDE SEQUENCE [LARGE SCALE GENOMIC DNA]</scope>
    <source>
        <strain evidence="3">NBRC 3561</strain>
    </source>
</reference>
<name>A0A250VBU0_STROL</name>